<feature type="transmembrane region" description="Helical" evidence="1">
    <location>
        <begin position="56"/>
        <end position="76"/>
    </location>
</feature>
<evidence type="ECO:0000313" key="2">
    <source>
        <dbReference type="EMBL" id="RHF72321.1"/>
    </source>
</evidence>
<organism evidence="2 3">
    <name type="scientific">Fusobacterium mortiferum</name>
    <dbReference type="NCBI Taxonomy" id="850"/>
    <lineage>
        <taxon>Bacteria</taxon>
        <taxon>Fusobacteriati</taxon>
        <taxon>Fusobacteriota</taxon>
        <taxon>Fusobacteriia</taxon>
        <taxon>Fusobacteriales</taxon>
        <taxon>Fusobacteriaceae</taxon>
        <taxon>Fusobacterium</taxon>
    </lineage>
</organism>
<keyword evidence="1" id="KW-0812">Transmembrane</keyword>
<comment type="caution">
    <text evidence="2">The sequence shown here is derived from an EMBL/GenBank/DDBJ whole genome shotgun (WGS) entry which is preliminary data.</text>
</comment>
<keyword evidence="1" id="KW-0472">Membrane</keyword>
<proteinExistence type="predicted"/>
<sequence length="92" mass="10483">MLLFKLILFVGIFLGLTYGIEFLMPPFGQLYYVDPLEILLSLSQTLTYKIGVSKNLAMGLTVLLIGIIPLICVILLSKVTKKRRKQTKYKFK</sequence>
<dbReference type="EMBL" id="QRHL01000009">
    <property type="protein sequence ID" value="RHF72321.1"/>
    <property type="molecule type" value="Genomic_DNA"/>
</dbReference>
<protein>
    <submittedName>
        <fullName evidence="2">Uncharacterized protein</fullName>
    </submittedName>
</protein>
<dbReference type="AlphaFoldDB" id="A0A414PV34"/>
<keyword evidence="1" id="KW-1133">Transmembrane helix</keyword>
<dbReference type="GeneID" id="62763714"/>
<dbReference type="Proteomes" id="UP000284676">
    <property type="component" value="Unassembled WGS sequence"/>
</dbReference>
<accession>A0A414PV34</accession>
<reference evidence="2 3" key="1">
    <citation type="submission" date="2018-08" db="EMBL/GenBank/DDBJ databases">
        <title>A genome reference for cultivated species of the human gut microbiota.</title>
        <authorList>
            <person name="Zou Y."/>
            <person name="Xue W."/>
            <person name="Luo G."/>
        </authorList>
    </citation>
    <scope>NUCLEOTIDE SEQUENCE [LARGE SCALE GENOMIC DNA]</scope>
    <source>
        <strain evidence="2 3">AM25-1</strain>
    </source>
</reference>
<name>A0A414PV34_FUSMR</name>
<evidence type="ECO:0000256" key="1">
    <source>
        <dbReference type="SAM" id="Phobius"/>
    </source>
</evidence>
<dbReference type="RefSeq" id="WP_005885553.1">
    <property type="nucleotide sequence ID" value="NZ_CABMMQ010000002.1"/>
</dbReference>
<gene>
    <name evidence="2" type="ORF">DW663_06990</name>
</gene>
<evidence type="ECO:0000313" key="3">
    <source>
        <dbReference type="Proteomes" id="UP000284676"/>
    </source>
</evidence>